<dbReference type="STRING" id="1850517.A8708_07740"/>
<feature type="transmembrane region" description="Helical" evidence="7">
    <location>
        <begin position="107"/>
        <end position="126"/>
    </location>
</feature>
<keyword evidence="5 7" id="KW-1133">Transmembrane helix</keyword>
<keyword evidence="9" id="KW-1185">Reference proteome</keyword>
<dbReference type="AlphaFoldDB" id="A0A198A5J4"/>
<accession>A0A198A5J4</accession>
<comment type="similarity">
    <text evidence="2">Belongs to the DoxX family.</text>
</comment>
<dbReference type="Proteomes" id="UP000078454">
    <property type="component" value="Unassembled WGS sequence"/>
</dbReference>
<feature type="transmembrane region" description="Helical" evidence="7">
    <location>
        <begin position="6"/>
        <end position="24"/>
    </location>
</feature>
<keyword evidence="3" id="KW-1003">Cell membrane</keyword>
<dbReference type="InterPro" id="IPR032808">
    <property type="entry name" value="DoxX"/>
</dbReference>
<feature type="transmembrane region" description="Helical" evidence="7">
    <location>
        <begin position="68"/>
        <end position="87"/>
    </location>
</feature>
<evidence type="ECO:0000256" key="7">
    <source>
        <dbReference type="SAM" id="Phobius"/>
    </source>
</evidence>
<dbReference type="EMBL" id="LYPB01000074">
    <property type="protein sequence ID" value="OAS16749.1"/>
    <property type="molecule type" value="Genomic_DNA"/>
</dbReference>
<dbReference type="PANTHER" id="PTHR33452">
    <property type="entry name" value="OXIDOREDUCTASE CATD-RELATED"/>
    <property type="match status" value="1"/>
</dbReference>
<comment type="subcellular location">
    <subcellularLocation>
        <location evidence="1">Cell membrane</location>
        <topology evidence="1">Multi-pass membrane protein</topology>
    </subcellularLocation>
</comment>
<reference evidence="8 9" key="1">
    <citation type="submission" date="2016-05" db="EMBL/GenBank/DDBJ databases">
        <title>Paenibacillus sp. 1ZS3-15 nov., isolated from the rhizosphere soil.</title>
        <authorList>
            <person name="Zhang X.X."/>
            <person name="Zhang J."/>
        </authorList>
    </citation>
    <scope>NUCLEOTIDE SEQUENCE [LARGE SCALE GENOMIC DNA]</scope>
    <source>
        <strain evidence="8 9">1ZS3-15</strain>
    </source>
</reference>
<dbReference type="Pfam" id="PF07681">
    <property type="entry name" value="DoxX"/>
    <property type="match status" value="1"/>
</dbReference>
<gene>
    <name evidence="8" type="ORF">A8708_07740</name>
</gene>
<dbReference type="GO" id="GO:0005886">
    <property type="term" value="C:plasma membrane"/>
    <property type="evidence" value="ECO:0007669"/>
    <property type="project" value="UniProtKB-SubCell"/>
</dbReference>
<evidence type="ECO:0000256" key="1">
    <source>
        <dbReference type="ARBA" id="ARBA00004651"/>
    </source>
</evidence>
<name>A0A198A5J4_9BACL</name>
<evidence type="ECO:0000256" key="6">
    <source>
        <dbReference type="ARBA" id="ARBA00023136"/>
    </source>
</evidence>
<evidence type="ECO:0000256" key="3">
    <source>
        <dbReference type="ARBA" id="ARBA00022475"/>
    </source>
</evidence>
<dbReference type="RefSeq" id="WP_068666924.1">
    <property type="nucleotide sequence ID" value="NZ_LYPB01000074.1"/>
</dbReference>
<organism evidence="8 9">
    <name type="scientific">Paenibacillus oryzisoli</name>
    <dbReference type="NCBI Taxonomy" id="1850517"/>
    <lineage>
        <taxon>Bacteria</taxon>
        <taxon>Bacillati</taxon>
        <taxon>Bacillota</taxon>
        <taxon>Bacilli</taxon>
        <taxon>Bacillales</taxon>
        <taxon>Paenibacillaceae</taxon>
        <taxon>Paenibacillus</taxon>
    </lineage>
</organism>
<proteinExistence type="inferred from homology"/>
<dbReference type="InterPro" id="IPR051907">
    <property type="entry name" value="DoxX-like_oxidoreductase"/>
</dbReference>
<evidence type="ECO:0000256" key="2">
    <source>
        <dbReference type="ARBA" id="ARBA00006679"/>
    </source>
</evidence>
<evidence type="ECO:0000313" key="8">
    <source>
        <dbReference type="EMBL" id="OAS16749.1"/>
    </source>
</evidence>
<feature type="transmembrane region" description="Helical" evidence="7">
    <location>
        <begin position="44"/>
        <end position="62"/>
    </location>
</feature>
<evidence type="ECO:0008006" key="10">
    <source>
        <dbReference type="Google" id="ProtNLM"/>
    </source>
</evidence>
<evidence type="ECO:0000313" key="9">
    <source>
        <dbReference type="Proteomes" id="UP000078454"/>
    </source>
</evidence>
<protein>
    <recommendedName>
        <fullName evidence="10">DoxX family protein</fullName>
    </recommendedName>
</protein>
<keyword evidence="4 7" id="KW-0812">Transmembrane</keyword>
<keyword evidence="6 7" id="KW-0472">Membrane</keyword>
<sequence>MDIILLIGRILIGAVFLLSGIGHLKDRKLTARMAAAAGVPAPQLLSFVSSMLTVFGGLSLTLGFHVEIGVVLLLLFLLPVTFAMHPFWKSADPMEAGNQQGHFMKNIALSGALLVFLYFGSGPFSLG</sequence>
<comment type="caution">
    <text evidence="8">The sequence shown here is derived from an EMBL/GenBank/DDBJ whole genome shotgun (WGS) entry which is preliminary data.</text>
</comment>
<dbReference type="PANTHER" id="PTHR33452:SF1">
    <property type="entry name" value="INNER MEMBRANE PROTEIN YPHA-RELATED"/>
    <property type="match status" value="1"/>
</dbReference>
<evidence type="ECO:0000256" key="5">
    <source>
        <dbReference type="ARBA" id="ARBA00022989"/>
    </source>
</evidence>
<evidence type="ECO:0000256" key="4">
    <source>
        <dbReference type="ARBA" id="ARBA00022692"/>
    </source>
</evidence>